<dbReference type="InterPro" id="IPR037051">
    <property type="entry name" value="4-carb_acid_sugar_kinase_N_sf"/>
</dbReference>
<gene>
    <name evidence="9" type="ORF">PAM7971_03726</name>
</gene>
<evidence type="ECO:0000256" key="2">
    <source>
        <dbReference type="ARBA" id="ARBA00022679"/>
    </source>
</evidence>
<feature type="domain" description="Four-carbon acid sugar kinase N-terminal" evidence="7">
    <location>
        <begin position="5"/>
        <end position="232"/>
    </location>
</feature>
<reference evidence="9 10" key="1">
    <citation type="submission" date="2017-03" db="EMBL/GenBank/DDBJ databases">
        <authorList>
            <person name="Afonso C.L."/>
            <person name="Miller P.J."/>
            <person name="Scott M.A."/>
            <person name="Spackman E."/>
            <person name="Goraichik I."/>
            <person name="Dimitrov K.M."/>
            <person name="Suarez D.L."/>
            <person name="Swayne D.E."/>
        </authorList>
    </citation>
    <scope>NUCLEOTIDE SEQUENCE [LARGE SCALE GENOMIC DNA]</scope>
    <source>
        <strain evidence="9 10">CECT 7971</strain>
    </source>
</reference>
<dbReference type="InterPro" id="IPR010737">
    <property type="entry name" value="4-carb_acid_sugar_kinase_N"/>
</dbReference>
<name>A0A1Y5TT63_9RHOB</name>
<evidence type="ECO:0000256" key="1">
    <source>
        <dbReference type="ARBA" id="ARBA00005715"/>
    </source>
</evidence>
<dbReference type="OrthoDB" id="7686359at2"/>
<dbReference type="GO" id="GO:0005524">
    <property type="term" value="F:ATP binding"/>
    <property type="evidence" value="ECO:0007669"/>
    <property type="project" value="UniProtKB-KW"/>
</dbReference>
<evidence type="ECO:0000256" key="4">
    <source>
        <dbReference type="ARBA" id="ARBA00022777"/>
    </source>
</evidence>
<evidence type="ECO:0000259" key="8">
    <source>
        <dbReference type="Pfam" id="PF17042"/>
    </source>
</evidence>
<feature type="domain" description="Four-carbon acid sugar kinase nucleotide binding" evidence="8">
    <location>
        <begin position="257"/>
        <end position="401"/>
    </location>
</feature>
<dbReference type="Pfam" id="PF07005">
    <property type="entry name" value="SBD_N"/>
    <property type="match status" value="1"/>
</dbReference>
<comment type="similarity">
    <text evidence="1">Belongs to the four-carbon acid sugar kinase family.</text>
</comment>
<dbReference type="Gene3D" id="3.40.980.20">
    <property type="entry name" value="Four-carbon acid sugar kinase, nucleotide binding domain"/>
    <property type="match status" value="1"/>
</dbReference>
<dbReference type="InterPro" id="IPR019793">
    <property type="entry name" value="Peroxidases_heam-ligand_BS"/>
</dbReference>
<keyword evidence="4" id="KW-0418">Kinase</keyword>
<evidence type="ECO:0000259" key="7">
    <source>
        <dbReference type="Pfam" id="PF07005"/>
    </source>
</evidence>
<dbReference type="EMBL" id="FWFW01000019">
    <property type="protein sequence ID" value="SLN69627.1"/>
    <property type="molecule type" value="Genomic_DNA"/>
</dbReference>
<dbReference type="SUPFAM" id="SSF142764">
    <property type="entry name" value="YgbK-like"/>
    <property type="match status" value="1"/>
</dbReference>
<evidence type="ECO:0000256" key="5">
    <source>
        <dbReference type="ARBA" id="ARBA00022840"/>
    </source>
</evidence>
<sequence>MMADILFIGDDFTGASDCLATYARFGWRTSLMVDPSSETMETSTYDAPGIPTDLRSLGPDAARQAIERLWPVINELDPEVIHYKVCSTFDSSPETGSIGANVSDIATRFVPDVVAVIGGQPSLRRYCAFGNLFAVAQDGKVHRIDRHPVMSQHPVTPMTEGNLITHLSAQGLDGLQEVFLPELSDTVALTAKLRNGPVFCDAASSEDLAHIGRALKVVGGRQLLVGSSSVAEILGGASPRKSVLSEPPRPASDGVFVFAGSRSSSTSAQIEATTGYRIVELGPDALRSGSGLSETAGLLAAGHAVLAHLVPSADYGVSPSALADLSVDFVSTLLDRIDIGYLGLAGGDTSSRICGNLGFSALDFWRQIGSGVCVCTSRHAFARRRNMRVMLKGGQMGEINIFDRFMALRIPDGKN</sequence>
<proteinExistence type="inferred from homology"/>
<keyword evidence="2" id="KW-0808">Transferase</keyword>
<evidence type="ECO:0000313" key="9">
    <source>
        <dbReference type="EMBL" id="SLN69627.1"/>
    </source>
</evidence>
<keyword evidence="10" id="KW-1185">Reference proteome</keyword>
<dbReference type="Proteomes" id="UP000193307">
    <property type="component" value="Unassembled WGS sequence"/>
</dbReference>
<dbReference type="InterPro" id="IPR031475">
    <property type="entry name" value="NBD_C"/>
</dbReference>
<dbReference type="GO" id="GO:0016301">
    <property type="term" value="F:kinase activity"/>
    <property type="evidence" value="ECO:0007669"/>
    <property type="project" value="UniProtKB-KW"/>
</dbReference>
<dbReference type="PROSITE" id="PS00435">
    <property type="entry name" value="PEROXIDASE_1"/>
    <property type="match status" value="1"/>
</dbReference>
<keyword evidence="5" id="KW-0067">ATP-binding</keyword>
<evidence type="ECO:0000256" key="6">
    <source>
        <dbReference type="ARBA" id="ARBA00023277"/>
    </source>
</evidence>
<accession>A0A1Y5TT63</accession>
<evidence type="ECO:0008006" key="11">
    <source>
        <dbReference type="Google" id="ProtNLM"/>
    </source>
</evidence>
<keyword evidence="6" id="KW-0119">Carbohydrate metabolism</keyword>
<evidence type="ECO:0000256" key="3">
    <source>
        <dbReference type="ARBA" id="ARBA00022741"/>
    </source>
</evidence>
<dbReference type="Pfam" id="PF17042">
    <property type="entry name" value="NBD_C"/>
    <property type="match status" value="1"/>
</dbReference>
<keyword evidence="3" id="KW-0547">Nucleotide-binding</keyword>
<dbReference type="Gene3D" id="3.40.50.10840">
    <property type="entry name" value="Putative sugar-binding, N-terminal domain"/>
    <property type="match status" value="1"/>
</dbReference>
<organism evidence="9 10">
    <name type="scientific">Pacificibacter marinus</name>
    <dbReference type="NCBI Taxonomy" id="658057"/>
    <lineage>
        <taxon>Bacteria</taxon>
        <taxon>Pseudomonadati</taxon>
        <taxon>Pseudomonadota</taxon>
        <taxon>Alphaproteobacteria</taxon>
        <taxon>Rhodobacterales</taxon>
        <taxon>Roseobacteraceae</taxon>
        <taxon>Pacificibacter</taxon>
    </lineage>
</organism>
<dbReference type="AlphaFoldDB" id="A0A1Y5TT63"/>
<evidence type="ECO:0000313" key="10">
    <source>
        <dbReference type="Proteomes" id="UP000193307"/>
    </source>
</evidence>
<protein>
    <recommendedName>
        <fullName evidence="11">Hrp-dependent type III effector protein</fullName>
    </recommendedName>
</protein>
<dbReference type="InterPro" id="IPR042213">
    <property type="entry name" value="NBD_C_sf"/>
</dbReference>
<dbReference type="STRING" id="658057.SAMN04488032_12034"/>